<dbReference type="PANTHER" id="PTHR15600:SF42">
    <property type="entry name" value="SACSIN"/>
    <property type="match status" value="1"/>
</dbReference>
<comment type="caution">
    <text evidence="2">The sequence shown here is derived from an EMBL/GenBank/DDBJ whole genome shotgun (WGS) entry which is preliminary data.</text>
</comment>
<dbReference type="SUPFAM" id="SSF55874">
    <property type="entry name" value="ATPase domain of HSP90 chaperone/DNA topoisomerase II/histidine kinase"/>
    <property type="match status" value="1"/>
</dbReference>
<name>A0ABN9L458_9NEOB</name>
<dbReference type="PANTHER" id="PTHR15600">
    <property type="entry name" value="SACSIN"/>
    <property type="match status" value="1"/>
</dbReference>
<keyword evidence="3" id="KW-1185">Reference proteome</keyword>
<dbReference type="InterPro" id="IPR058210">
    <property type="entry name" value="SACS/Nov_dom"/>
</dbReference>
<protein>
    <recommendedName>
        <fullName evidence="1">Sacsin/Nov domain-containing protein</fullName>
    </recommendedName>
</protein>
<evidence type="ECO:0000259" key="1">
    <source>
        <dbReference type="Pfam" id="PF25794"/>
    </source>
</evidence>
<dbReference type="InterPro" id="IPR036890">
    <property type="entry name" value="HATPase_C_sf"/>
</dbReference>
<organism evidence="2 3">
    <name type="scientific">Ranitomeya imitator</name>
    <name type="common">mimic poison frog</name>
    <dbReference type="NCBI Taxonomy" id="111125"/>
    <lineage>
        <taxon>Eukaryota</taxon>
        <taxon>Metazoa</taxon>
        <taxon>Chordata</taxon>
        <taxon>Craniata</taxon>
        <taxon>Vertebrata</taxon>
        <taxon>Euteleostomi</taxon>
        <taxon>Amphibia</taxon>
        <taxon>Batrachia</taxon>
        <taxon>Anura</taxon>
        <taxon>Neobatrachia</taxon>
        <taxon>Hyloidea</taxon>
        <taxon>Dendrobatidae</taxon>
        <taxon>Dendrobatinae</taxon>
        <taxon>Ranitomeya</taxon>
    </lineage>
</organism>
<evidence type="ECO:0000313" key="3">
    <source>
        <dbReference type="Proteomes" id="UP001176940"/>
    </source>
</evidence>
<feature type="domain" description="Sacsin/Nov" evidence="1">
    <location>
        <begin position="713"/>
        <end position="962"/>
    </location>
</feature>
<evidence type="ECO:0000313" key="2">
    <source>
        <dbReference type="EMBL" id="CAJ0929270.1"/>
    </source>
</evidence>
<sequence>MTLRETPAALIGSKIITSGQSSSAVTGGRPCTQLQLLNPERFIRLTKEILNTIWPTRELIVKWHPGKDKKHPPIQWLKMVWKLLYIHFSEDLSCLDEMPLIPTKLLEKKKEEKDDEEVGEDEKKEENVIEEETILELIRLRMPSLVIYDDESDTQLPEHLPQIIKNLGGIVLTCLDPSIQHPVLKKYVYPPTPSALLQIMDRMSLQKLSSQMAQLSPVHKDALRSSDEETIRLTKMLKVEQLKSTDCLKIILQDVEKGFYSVEERTNVMLWVLENLTFLKNENHLVISWLSSLKFIPISKERLVSASELFDPEVDVLQNLFCAEEQLYFPPAIFTSSDVLHSLRQIGLKNDSHITEKDIVQIAKKIEALHGGSGKNDDVVLKKAKTLLVVLKRNYKLVQSPEGKALLKKIKWIPSINERPPNYPNSLVWIGDQFKLYSPGEMCNVSFAILVGSSIPLVENMHDNIEKVLGISREPSIEAVLKHLKVVADWYNSKTITDEDYYQFQHILLEIYGFMQECLDKGKELYKELSFPWVWTGKTFCSPKQAIITSSYSLDLQPFLHNIPNTMVKFHKLFKFCGSIEQLSSGQIFDVVNIIYERSKQSMDKEENKQNTDIMLNIVRWMYSHQISVSLDTPLPVHYNKDPAKLVMRPIHECCYCDIKVDDLNDLLEDSVEPIILIHEDIPMKTAECLNVPCLSTRLINPENMGFEQSGQREPLTVRIKNILEEYPSVSDIFKELLQNADDASATECNFMIDMRRNMDIRENLLDPGMAACHGPALWSYNNSEFTDKDFLNITRLGESLKRSEVDKVGKFGLGFNSVYHVTDIPIIMSREFMIMFDPNINHISKHIRDKSNPGIKINWSKQQKRLRKFPNQFKPFLGVFKCDLPLAVEAPYCYKGTLFRLSFRTQQEAKMSEISSSCYNTADIYTLVDEFSLCGYRLILFTQNVNSMVLKYLKPEESEPVFAQDTVTIKKSTCSSKVLAKPTKLLTEAAKVMSHCSSTKKYPGEMPKSSCILKIVVQEFHHVFRRIVDLHSPLFRGPEDEPANIFEMAKSGQTKRMTEELPQKTVDSTTWLICSCMDINDALKFALSDSGKRLGLVPCGGVAVMLSESQDGKWTVRPFSGNIGEVFCYLPLRIKTGLPLHINGCFAVTSNRKEIWKTDTKGRWNTVFMRHVIVRSYLEALCALRDMSTSGELMNYTYYSIWPDPDYVHDDFSVICQGLYEDIAKSKGKDRMKVFSDGTSWVSMKNVRFLDDSLLKRPDIGPAAFQIFMKYLKKTGSKNLCAVELPSWVKIGFEEAGCTDVLIENTFSERQFFSEVFFPHIAEIQPELRDPLMLFVLNERIQAFSEILQVTPCIPCSSEDHSLVVPSRLIHPEGRVAKLYDNNDGRFPYGTNQNYLNPVVLVKLVQLGMMKDDILWEDLIERIDSIALINKADHAGACLRSNIILSLIDEKLKFRDPKSKEFCKKCQTSPFLPFLTKPVGFSLHWKGSDFKNEEMFAATELYTVEHQDTVCLLKPILNENSPSFKGCGSISLAVKDYLGLLKKPSPELVIDQLKEIAKYTDENTLYQENITNACYKFLNEAVLLNESTKTMVVTELKEFPFIYVEGIYVISEKVSFHLNFEAAPYLYQMPNKYKNNFRELFESVGVKNTFTVEDFASVLEIIKKANTNKKISENDFQLCRRNY</sequence>
<reference evidence="2" key="1">
    <citation type="submission" date="2023-07" db="EMBL/GenBank/DDBJ databases">
        <authorList>
            <person name="Stuckert A."/>
        </authorList>
    </citation>
    <scope>NUCLEOTIDE SEQUENCE</scope>
</reference>
<dbReference type="Pfam" id="PF25794">
    <property type="entry name" value="SACS"/>
    <property type="match status" value="1"/>
</dbReference>
<accession>A0ABN9L458</accession>
<dbReference type="InterPro" id="IPR052972">
    <property type="entry name" value="Sacsin_chaperone_reg"/>
</dbReference>
<gene>
    <name evidence="2" type="ORF">RIMI_LOCUS3727866</name>
</gene>
<dbReference type="Proteomes" id="UP001176940">
    <property type="component" value="Unassembled WGS sequence"/>
</dbReference>
<dbReference type="EMBL" id="CAUEEQ010005692">
    <property type="protein sequence ID" value="CAJ0929270.1"/>
    <property type="molecule type" value="Genomic_DNA"/>
</dbReference>
<proteinExistence type="predicted"/>
<dbReference type="NCBIfam" id="NF047352">
    <property type="entry name" value="P_loop_sacsin"/>
    <property type="match status" value="1"/>
</dbReference>